<keyword evidence="3" id="KW-1185">Reference proteome</keyword>
<name>A0AA39PPT3_9AGAR</name>
<evidence type="ECO:0000313" key="3">
    <source>
        <dbReference type="Proteomes" id="UP001175228"/>
    </source>
</evidence>
<feature type="compositionally biased region" description="Polar residues" evidence="1">
    <location>
        <begin position="143"/>
        <end position="155"/>
    </location>
</feature>
<organism evidence="2 3">
    <name type="scientific">Armillaria luteobubalina</name>
    <dbReference type="NCBI Taxonomy" id="153913"/>
    <lineage>
        <taxon>Eukaryota</taxon>
        <taxon>Fungi</taxon>
        <taxon>Dikarya</taxon>
        <taxon>Basidiomycota</taxon>
        <taxon>Agaricomycotina</taxon>
        <taxon>Agaricomycetes</taxon>
        <taxon>Agaricomycetidae</taxon>
        <taxon>Agaricales</taxon>
        <taxon>Marasmiineae</taxon>
        <taxon>Physalacriaceae</taxon>
        <taxon>Armillaria</taxon>
    </lineage>
</organism>
<accession>A0AA39PPT3</accession>
<feature type="region of interest" description="Disordered" evidence="1">
    <location>
        <begin position="143"/>
        <end position="186"/>
    </location>
</feature>
<proteinExistence type="predicted"/>
<sequence>MKIYEFFLPDGSISKDCVLPANLSGPVTFPHQVTDILGLTSHEEVPSTKVDKHTSGDGFSDGMQPMKQESIDLAGLDFESDDQNISVSQNNEDAFLSSTTTTSAIDVSHLFDFSSTNFQLGPAYMDEDEDNHDTNRVAIFQSPLRSPQALPQTPTRSERYSLRPRPRPSARNAPSCIKSPPAKCRK</sequence>
<protein>
    <submittedName>
        <fullName evidence="2">Uncharacterized protein</fullName>
    </submittedName>
</protein>
<dbReference type="EMBL" id="JAUEPU010000041">
    <property type="protein sequence ID" value="KAK0488161.1"/>
    <property type="molecule type" value="Genomic_DNA"/>
</dbReference>
<dbReference type="Proteomes" id="UP001175228">
    <property type="component" value="Unassembled WGS sequence"/>
</dbReference>
<evidence type="ECO:0000313" key="2">
    <source>
        <dbReference type="EMBL" id="KAK0488161.1"/>
    </source>
</evidence>
<gene>
    <name evidence="2" type="ORF">EDD18DRAFT_1110528</name>
</gene>
<evidence type="ECO:0000256" key="1">
    <source>
        <dbReference type="SAM" id="MobiDB-lite"/>
    </source>
</evidence>
<dbReference type="AlphaFoldDB" id="A0AA39PPT3"/>
<reference evidence="2" key="1">
    <citation type="submission" date="2023-06" db="EMBL/GenBank/DDBJ databases">
        <authorList>
            <consortium name="Lawrence Berkeley National Laboratory"/>
            <person name="Ahrendt S."/>
            <person name="Sahu N."/>
            <person name="Indic B."/>
            <person name="Wong-Bajracharya J."/>
            <person name="Merenyi Z."/>
            <person name="Ke H.-M."/>
            <person name="Monk M."/>
            <person name="Kocsube S."/>
            <person name="Drula E."/>
            <person name="Lipzen A."/>
            <person name="Balint B."/>
            <person name="Henrissat B."/>
            <person name="Andreopoulos B."/>
            <person name="Martin F.M."/>
            <person name="Harder C.B."/>
            <person name="Rigling D."/>
            <person name="Ford K.L."/>
            <person name="Foster G.D."/>
            <person name="Pangilinan J."/>
            <person name="Papanicolaou A."/>
            <person name="Barry K."/>
            <person name="LaButti K."/>
            <person name="Viragh M."/>
            <person name="Koriabine M."/>
            <person name="Yan M."/>
            <person name="Riley R."/>
            <person name="Champramary S."/>
            <person name="Plett K.L."/>
            <person name="Tsai I.J."/>
            <person name="Slot J."/>
            <person name="Sipos G."/>
            <person name="Plett J."/>
            <person name="Nagy L.G."/>
            <person name="Grigoriev I.V."/>
        </authorList>
    </citation>
    <scope>NUCLEOTIDE SEQUENCE</scope>
    <source>
        <strain evidence="2">HWK02</strain>
    </source>
</reference>
<comment type="caution">
    <text evidence="2">The sequence shown here is derived from an EMBL/GenBank/DDBJ whole genome shotgun (WGS) entry which is preliminary data.</text>
</comment>